<keyword evidence="2" id="KW-1185">Reference proteome</keyword>
<accession>A0A9P9KY43</accession>
<name>A0A9P9KY43_FUSSL</name>
<evidence type="ECO:0000313" key="2">
    <source>
        <dbReference type="Proteomes" id="UP000736672"/>
    </source>
</evidence>
<dbReference type="OrthoDB" id="3219467at2759"/>
<dbReference type="Proteomes" id="UP000736672">
    <property type="component" value="Unassembled WGS sequence"/>
</dbReference>
<evidence type="ECO:0000313" key="1">
    <source>
        <dbReference type="EMBL" id="KAH7270945.1"/>
    </source>
</evidence>
<dbReference type="AlphaFoldDB" id="A0A9P9KY43"/>
<dbReference type="EMBL" id="JAGTJS010000004">
    <property type="protein sequence ID" value="KAH7270945.1"/>
    <property type="molecule type" value="Genomic_DNA"/>
</dbReference>
<gene>
    <name evidence="1" type="ORF">B0J15DRAFT_543861</name>
</gene>
<protein>
    <submittedName>
        <fullName evidence="1">Uncharacterized protein</fullName>
    </submittedName>
</protein>
<sequence>MKLFGLIPSKIYVYEHVSSVLRPYNEEIKIAPDGSLSLGTFMPSLKGSEWDMIVLEDPILSFQEEVMLDGAFSRMNGLYFETDLVFRGALQPVSDFLQDFFQQEKPAIRFSAWLSESRDYAKPFCLPSFQLRGSLEHVSVNVLDILTFREIGVELSGYKTHSLVKTESSWQFGYGFFGKLDLSVPGSVIPLQVECCLRKKFNSWLLQLRLKDDEWNDVFGIKDIKASFDGYLSSY</sequence>
<reference evidence="1" key="1">
    <citation type="journal article" date="2021" name="Nat. Commun.">
        <title>Genetic determinants of endophytism in the Arabidopsis root mycobiome.</title>
        <authorList>
            <person name="Mesny F."/>
            <person name="Miyauchi S."/>
            <person name="Thiergart T."/>
            <person name="Pickel B."/>
            <person name="Atanasova L."/>
            <person name="Karlsson M."/>
            <person name="Huettel B."/>
            <person name="Barry K.W."/>
            <person name="Haridas S."/>
            <person name="Chen C."/>
            <person name="Bauer D."/>
            <person name="Andreopoulos W."/>
            <person name="Pangilinan J."/>
            <person name="LaButti K."/>
            <person name="Riley R."/>
            <person name="Lipzen A."/>
            <person name="Clum A."/>
            <person name="Drula E."/>
            <person name="Henrissat B."/>
            <person name="Kohler A."/>
            <person name="Grigoriev I.V."/>
            <person name="Martin F.M."/>
            <person name="Hacquard S."/>
        </authorList>
    </citation>
    <scope>NUCLEOTIDE SEQUENCE</scope>
    <source>
        <strain evidence="1">FSSC 5 MPI-SDFR-AT-0091</strain>
    </source>
</reference>
<proteinExistence type="predicted"/>
<organism evidence="1 2">
    <name type="scientific">Fusarium solani</name>
    <name type="common">Filamentous fungus</name>
    <dbReference type="NCBI Taxonomy" id="169388"/>
    <lineage>
        <taxon>Eukaryota</taxon>
        <taxon>Fungi</taxon>
        <taxon>Dikarya</taxon>
        <taxon>Ascomycota</taxon>
        <taxon>Pezizomycotina</taxon>
        <taxon>Sordariomycetes</taxon>
        <taxon>Hypocreomycetidae</taxon>
        <taxon>Hypocreales</taxon>
        <taxon>Nectriaceae</taxon>
        <taxon>Fusarium</taxon>
        <taxon>Fusarium solani species complex</taxon>
    </lineage>
</organism>
<comment type="caution">
    <text evidence="1">The sequence shown here is derived from an EMBL/GenBank/DDBJ whole genome shotgun (WGS) entry which is preliminary data.</text>
</comment>